<reference evidence="1 2" key="1">
    <citation type="journal article" date="2019" name="Nat. Ecol. Evol.">
        <title>Megaphylogeny resolves global patterns of mushroom evolution.</title>
        <authorList>
            <person name="Varga T."/>
            <person name="Krizsan K."/>
            <person name="Foldi C."/>
            <person name="Dima B."/>
            <person name="Sanchez-Garcia M."/>
            <person name="Sanchez-Ramirez S."/>
            <person name="Szollosi G.J."/>
            <person name="Szarkandi J.G."/>
            <person name="Papp V."/>
            <person name="Albert L."/>
            <person name="Andreopoulos W."/>
            <person name="Angelini C."/>
            <person name="Antonin V."/>
            <person name="Barry K.W."/>
            <person name="Bougher N.L."/>
            <person name="Buchanan P."/>
            <person name="Buyck B."/>
            <person name="Bense V."/>
            <person name="Catcheside P."/>
            <person name="Chovatia M."/>
            <person name="Cooper J."/>
            <person name="Damon W."/>
            <person name="Desjardin D."/>
            <person name="Finy P."/>
            <person name="Geml J."/>
            <person name="Haridas S."/>
            <person name="Hughes K."/>
            <person name="Justo A."/>
            <person name="Karasinski D."/>
            <person name="Kautmanova I."/>
            <person name="Kiss B."/>
            <person name="Kocsube S."/>
            <person name="Kotiranta H."/>
            <person name="LaButti K.M."/>
            <person name="Lechner B.E."/>
            <person name="Liimatainen K."/>
            <person name="Lipzen A."/>
            <person name="Lukacs Z."/>
            <person name="Mihaltcheva S."/>
            <person name="Morgado L.N."/>
            <person name="Niskanen T."/>
            <person name="Noordeloos M.E."/>
            <person name="Ohm R.A."/>
            <person name="Ortiz-Santana B."/>
            <person name="Ovrebo C."/>
            <person name="Racz N."/>
            <person name="Riley R."/>
            <person name="Savchenko A."/>
            <person name="Shiryaev A."/>
            <person name="Soop K."/>
            <person name="Spirin V."/>
            <person name="Szebenyi C."/>
            <person name="Tomsovsky M."/>
            <person name="Tulloss R.E."/>
            <person name="Uehling J."/>
            <person name="Grigoriev I.V."/>
            <person name="Vagvolgyi C."/>
            <person name="Papp T."/>
            <person name="Martin F.M."/>
            <person name="Miettinen O."/>
            <person name="Hibbett D.S."/>
            <person name="Nagy L.G."/>
        </authorList>
    </citation>
    <scope>NUCLEOTIDE SEQUENCE [LARGE SCALE GENOMIC DNA]</scope>
    <source>
        <strain evidence="1 2">CBS 962.96</strain>
    </source>
</reference>
<proteinExistence type="predicted"/>
<dbReference type="EMBL" id="ML179439">
    <property type="protein sequence ID" value="THU87687.1"/>
    <property type="molecule type" value="Genomic_DNA"/>
</dbReference>
<dbReference type="Proteomes" id="UP000297245">
    <property type="component" value="Unassembled WGS sequence"/>
</dbReference>
<protein>
    <recommendedName>
        <fullName evidence="3">DDE Tnp4 domain-containing protein</fullName>
    </recommendedName>
</protein>
<sequence length="94" mass="10567">MCVTGLTVRHTGERFQQSNETIAHYFQLMVHAFSGPGFYNHYVCLPSVNDPPSPYLRNNPKLWPFFKGCIGALDGSHIASNPAAEDRSNSRNRK</sequence>
<dbReference type="AlphaFoldDB" id="A0A4S8LFB8"/>
<accession>A0A4S8LFB8</accession>
<feature type="non-terminal residue" evidence="1">
    <location>
        <position position="94"/>
    </location>
</feature>
<keyword evidence="2" id="KW-1185">Reference proteome</keyword>
<evidence type="ECO:0000313" key="1">
    <source>
        <dbReference type="EMBL" id="THU87687.1"/>
    </source>
</evidence>
<evidence type="ECO:0008006" key="3">
    <source>
        <dbReference type="Google" id="ProtNLM"/>
    </source>
</evidence>
<evidence type="ECO:0000313" key="2">
    <source>
        <dbReference type="Proteomes" id="UP000297245"/>
    </source>
</evidence>
<dbReference type="OrthoDB" id="1681765at2759"/>
<name>A0A4S8LFB8_DENBC</name>
<gene>
    <name evidence="1" type="ORF">K435DRAFT_624070</name>
</gene>
<organism evidence="1 2">
    <name type="scientific">Dendrothele bispora (strain CBS 962.96)</name>
    <dbReference type="NCBI Taxonomy" id="1314807"/>
    <lineage>
        <taxon>Eukaryota</taxon>
        <taxon>Fungi</taxon>
        <taxon>Dikarya</taxon>
        <taxon>Basidiomycota</taxon>
        <taxon>Agaricomycotina</taxon>
        <taxon>Agaricomycetes</taxon>
        <taxon>Agaricomycetidae</taxon>
        <taxon>Agaricales</taxon>
        <taxon>Agaricales incertae sedis</taxon>
        <taxon>Dendrothele</taxon>
    </lineage>
</organism>